<protein>
    <recommendedName>
        <fullName evidence="2">Calcineurin-like phosphoesterase domain-containing protein</fullName>
    </recommendedName>
</protein>
<evidence type="ECO:0000313" key="3">
    <source>
        <dbReference type="EMBL" id="KKK38657.1"/>
    </source>
</evidence>
<evidence type="ECO:0000313" key="4">
    <source>
        <dbReference type="Proteomes" id="UP000034166"/>
    </source>
</evidence>
<dbReference type="CDD" id="cd07385">
    <property type="entry name" value="MPP_YkuE_C"/>
    <property type="match status" value="1"/>
</dbReference>
<dbReference type="Pfam" id="PF00149">
    <property type="entry name" value="Metallophos"/>
    <property type="match status" value="1"/>
</dbReference>
<dbReference type="InterPro" id="IPR029052">
    <property type="entry name" value="Metallo-depent_PP-like"/>
</dbReference>
<evidence type="ECO:0000259" key="2">
    <source>
        <dbReference type="Pfam" id="PF00149"/>
    </source>
</evidence>
<keyword evidence="1" id="KW-1133">Transmembrane helix</keyword>
<dbReference type="InterPro" id="IPR051158">
    <property type="entry name" value="Metallophosphoesterase_sf"/>
</dbReference>
<sequence length="344" mass="38976">MYIGYNFWVWLKLTPWPLNKWFYNGIMAFLSFSIFLGQFISFQPLKWVGGFWMAILGYSLLLLPVANLVIYFIKKRAAVYWLGLGLFAFFMFVLVYGSFNAWSPIVREVDIKIDKASDMDNLKVLVASDIHLGEIVGVKHLQRLVDIVKNEQPDVVLLPGDIIDDHIEPFMEQDMGSIMAKLKAPLGVYVIPGNHDYYGNDLELMAEEMEEAGAVVLMDQSVLVDDQFYVVGRKDKTDNHRAGVDSLVQNLDHTKPILMMDHQPYDFDIAAANGIDLLLAGHTHRGQLAPAHLITGMIYENDWGYLQKGDLHTLVSSGFGTWGPPLRLGSRSEVFLINLEFTQQ</sequence>
<dbReference type="Proteomes" id="UP000034166">
    <property type="component" value="Unassembled WGS sequence"/>
</dbReference>
<feature type="transmembrane region" description="Helical" evidence="1">
    <location>
        <begin position="52"/>
        <end position="72"/>
    </location>
</feature>
<dbReference type="InterPro" id="IPR004843">
    <property type="entry name" value="Calcineurin-like_PHP"/>
</dbReference>
<comment type="caution">
    <text evidence="3">The sequence shown here is derived from an EMBL/GenBank/DDBJ whole genome shotgun (WGS) entry which is preliminary data.</text>
</comment>
<dbReference type="Gene3D" id="3.60.21.10">
    <property type="match status" value="1"/>
</dbReference>
<dbReference type="PANTHER" id="PTHR31302:SF0">
    <property type="entry name" value="TRANSMEMBRANE PROTEIN WITH METALLOPHOSPHOESTERASE DOMAIN"/>
    <property type="match status" value="1"/>
</dbReference>
<name>A0A0M2T095_9BACI</name>
<reference evidence="3 4" key="1">
    <citation type="submission" date="2015-04" db="EMBL/GenBank/DDBJ databases">
        <title>Taxonomic description and genome sequence of Bacillus campisalis sp. nov., a novel member of the genus Bacillus isolated from solar saltern.</title>
        <authorList>
            <person name="Mathan Kumar R."/>
            <person name="Kaur G."/>
            <person name="Kumar A."/>
            <person name="Singh N.K."/>
            <person name="Kaur N."/>
            <person name="Kumar N."/>
            <person name="Mayilraj S."/>
        </authorList>
    </citation>
    <scope>NUCLEOTIDE SEQUENCE [LARGE SCALE GENOMIC DNA]</scope>
    <source>
        <strain evidence="3 4">SA2-6</strain>
    </source>
</reference>
<feature type="transmembrane region" description="Helical" evidence="1">
    <location>
        <begin position="79"/>
        <end position="99"/>
    </location>
</feature>
<accession>A0A0M2T095</accession>
<dbReference type="GO" id="GO:0016787">
    <property type="term" value="F:hydrolase activity"/>
    <property type="evidence" value="ECO:0007669"/>
    <property type="project" value="InterPro"/>
</dbReference>
<organism evidence="3 4">
    <name type="scientific">Mesobacillus campisalis</name>
    <dbReference type="NCBI Taxonomy" id="1408103"/>
    <lineage>
        <taxon>Bacteria</taxon>
        <taxon>Bacillati</taxon>
        <taxon>Bacillota</taxon>
        <taxon>Bacilli</taxon>
        <taxon>Bacillales</taxon>
        <taxon>Bacillaceae</taxon>
        <taxon>Mesobacillus</taxon>
    </lineage>
</organism>
<keyword evidence="1" id="KW-0472">Membrane</keyword>
<proteinExistence type="predicted"/>
<dbReference type="EMBL" id="LAYY01000007">
    <property type="protein sequence ID" value="KKK38657.1"/>
    <property type="molecule type" value="Genomic_DNA"/>
</dbReference>
<keyword evidence="4" id="KW-1185">Reference proteome</keyword>
<feature type="transmembrane region" description="Helical" evidence="1">
    <location>
        <begin position="21"/>
        <end position="40"/>
    </location>
</feature>
<feature type="domain" description="Calcineurin-like phosphoesterase" evidence="2">
    <location>
        <begin position="122"/>
        <end position="285"/>
    </location>
</feature>
<dbReference type="SUPFAM" id="SSF56300">
    <property type="entry name" value="Metallo-dependent phosphatases"/>
    <property type="match status" value="1"/>
</dbReference>
<gene>
    <name evidence="3" type="ORF">WQ57_07935</name>
</gene>
<keyword evidence="1" id="KW-0812">Transmembrane</keyword>
<evidence type="ECO:0000256" key="1">
    <source>
        <dbReference type="SAM" id="Phobius"/>
    </source>
</evidence>
<dbReference type="PANTHER" id="PTHR31302">
    <property type="entry name" value="TRANSMEMBRANE PROTEIN WITH METALLOPHOSPHOESTERASE DOMAIN-RELATED"/>
    <property type="match status" value="1"/>
</dbReference>
<dbReference type="PATRIC" id="fig|1408103.3.peg.1788"/>
<dbReference type="AlphaFoldDB" id="A0A0M2T095"/>